<evidence type="ECO:0000259" key="4">
    <source>
        <dbReference type="PROSITE" id="PS51186"/>
    </source>
</evidence>
<sequence length="148" mass="16236">MTFVLGRLRWWQIADLLPIEADLFGAEAWTAGMFWNELANGHLYLAATEGGAVLGYAGLALSPPDEAWINNVAVRRDAQRRGIGRALVAALLDVASRAGVEQTLLEVAADNKPAQALYTDFGFETVGVRKGYYQPSNTDAWVMRRIEP</sequence>
<dbReference type="NCBIfam" id="TIGR01575">
    <property type="entry name" value="rimI"/>
    <property type="match status" value="1"/>
</dbReference>
<dbReference type="InterPro" id="IPR006464">
    <property type="entry name" value="AcTrfase_RimI/Ard1"/>
</dbReference>
<dbReference type="PANTHER" id="PTHR43877">
    <property type="entry name" value="AMINOALKYLPHOSPHONATE N-ACETYLTRANSFERASE-RELATED-RELATED"/>
    <property type="match status" value="1"/>
</dbReference>
<evidence type="ECO:0000256" key="2">
    <source>
        <dbReference type="ARBA" id="ARBA00023315"/>
    </source>
</evidence>
<dbReference type="GO" id="GO:0008999">
    <property type="term" value="F:protein-N-terminal-alanine acetyltransferase activity"/>
    <property type="evidence" value="ECO:0007669"/>
    <property type="project" value="UniProtKB-EC"/>
</dbReference>
<reference evidence="6" key="1">
    <citation type="journal article" date="2019" name="Int. J. Syst. Evol. Microbiol.">
        <title>The Global Catalogue of Microorganisms (GCM) 10K type strain sequencing project: providing services to taxonomists for standard genome sequencing and annotation.</title>
        <authorList>
            <consortium name="The Broad Institute Genomics Platform"/>
            <consortium name="The Broad Institute Genome Sequencing Center for Infectious Disease"/>
            <person name="Wu L."/>
            <person name="Ma J."/>
        </authorList>
    </citation>
    <scope>NUCLEOTIDE SEQUENCE [LARGE SCALE GENOMIC DNA]</scope>
    <source>
        <strain evidence="6">CGMCC 4.7289</strain>
    </source>
</reference>
<keyword evidence="3" id="KW-0963">Cytoplasm</keyword>
<dbReference type="SUPFAM" id="SSF55729">
    <property type="entry name" value="Acyl-CoA N-acyltransferases (Nat)"/>
    <property type="match status" value="1"/>
</dbReference>
<dbReference type="Gene3D" id="3.40.630.30">
    <property type="match status" value="1"/>
</dbReference>
<keyword evidence="2 5" id="KW-0012">Acyltransferase</keyword>
<dbReference type="Pfam" id="PF00583">
    <property type="entry name" value="Acetyltransf_1"/>
    <property type="match status" value="1"/>
</dbReference>
<dbReference type="InterPro" id="IPR000182">
    <property type="entry name" value="GNAT_dom"/>
</dbReference>
<gene>
    <name evidence="5" type="primary">rimI</name>
    <name evidence="5" type="ORF">ACFOZ4_04115</name>
</gene>
<accession>A0ABV8LHU0</accession>
<evidence type="ECO:0000313" key="5">
    <source>
        <dbReference type="EMBL" id="MFC4129783.1"/>
    </source>
</evidence>
<comment type="subcellular location">
    <subcellularLocation>
        <location evidence="3">Cytoplasm</location>
    </subcellularLocation>
</comment>
<feature type="domain" description="N-acetyltransferase" evidence="4">
    <location>
        <begin position="3"/>
        <end position="148"/>
    </location>
</feature>
<keyword evidence="6" id="KW-1185">Reference proteome</keyword>
<keyword evidence="5" id="KW-0687">Ribonucleoprotein</keyword>
<comment type="catalytic activity">
    <reaction evidence="3">
        <text>N-terminal L-alanyl-[ribosomal protein bS18] + acetyl-CoA = N-terminal N(alpha)-acetyl-L-alanyl-[ribosomal protein bS18] + CoA + H(+)</text>
        <dbReference type="Rhea" id="RHEA:43756"/>
        <dbReference type="Rhea" id="RHEA-COMP:10676"/>
        <dbReference type="Rhea" id="RHEA-COMP:10677"/>
        <dbReference type="ChEBI" id="CHEBI:15378"/>
        <dbReference type="ChEBI" id="CHEBI:57287"/>
        <dbReference type="ChEBI" id="CHEBI:57288"/>
        <dbReference type="ChEBI" id="CHEBI:64718"/>
        <dbReference type="ChEBI" id="CHEBI:83683"/>
        <dbReference type="EC" id="2.3.1.266"/>
    </reaction>
</comment>
<name>A0ABV8LHU0_9ACTN</name>
<dbReference type="PROSITE" id="PS51186">
    <property type="entry name" value="GNAT"/>
    <property type="match status" value="1"/>
</dbReference>
<dbReference type="GO" id="GO:0005840">
    <property type="term" value="C:ribosome"/>
    <property type="evidence" value="ECO:0007669"/>
    <property type="project" value="UniProtKB-KW"/>
</dbReference>
<protein>
    <recommendedName>
        <fullName evidence="3">[Ribosomal protein bS18]-alanine N-acetyltransferase</fullName>
        <ecNumber evidence="3">2.3.1.266</ecNumber>
    </recommendedName>
</protein>
<evidence type="ECO:0000313" key="6">
    <source>
        <dbReference type="Proteomes" id="UP001595816"/>
    </source>
</evidence>
<dbReference type="RefSeq" id="WP_253760029.1">
    <property type="nucleotide sequence ID" value="NZ_JAMZDZ010000001.1"/>
</dbReference>
<keyword evidence="5" id="KW-0689">Ribosomal protein</keyword>
<evidence type="ECO:0000256" key="3">
    <source>
        <dbReference type="RuleBase" id="RU363094"/>
    </source>
</evidence>
<keyword evidence="1 5" id="KW-0808">Transferase</keyword>
<dbReference type="EC" id="2.3.1.266" evidence="3"/>
<organism evidence="5 6">
    <name type="scientific">Hamadaea flava</name>
    <dbReference type="NCBI Taxonomy" id="1742688"/>
    <lineage>
        <taxon>Bacteria</taxon>
        <taxon>Bacillati</taxon>
        <taxon>Actinomycetota</taxon>
        <taxon>Actinomycetes</taxon>
        <taxon>Micromonosporales</taxon>
        <taxon>Micromonosporaceae</taxon>
        <taxon>Hamadaea</taxon>
    </lineage>
</organism>
<comment type="similarity">
    <text evidence="3">Belongs to the acetyltransferase family. RimI subfamily.</text>
</comment>
<dbReference type="InterPro" id="IPR016181">
    <property type="entry name" value="Acyl_CoA_acyltransferase"/>
</dbReference>
<proteinExistence type="inferred from homology"/>
<dbReference type="EMBL" id="JBHSAY010000003">
    <property type="protein sequence ID" value="MFC4129783.1"/>
    <property type="molecule type" value="Genomic_DNA"/>
</dbReference>
<comment type="caution">
    <text evidence="5">The sequence shown here is derived from an EMBL/GenBank/DDBJ whole genome shotgun (WGS) entry which is preliminary data.</text>
</comment>
<comment type="function">
    <text evidence="3">Acetylates the N-terminal alanine of ribosomal protein bS18.</text>
</comment>
<dbReference type="InterPro" id="IPR050832">
    <property type="entry name" value="Bact_Acetyltransf"/>
</dbReference>
<dbReference type="Proteomes" id="UP001595816">
    <property type="component" value="Unassembled WGS sequence"/>
</dbReference>
<evidence type="ECO:0000256" key="1">
    <source>
        <dbReference type="ARBA" id="ARBA00022679"/>
    </source>
</evidence>
<dbReference type="CDD" id="cd04301">
    <property type="entry name" value="NAT_SF"/>
    <property type="match status" value="1"/>
</dbReference>